<keyword evidence="7" id="KW-0808">Transferase</keyword>
<accession>A0A6V8SFE7</accession>
<dbReference type="InterPro" id="IPR011009">
    <property type="entry name" value="Kinase-like_dom_sf"/>
</dbReference>
<feature type="compositionally biased region" description="Polar residues" evidence="4">
    <location>
        <begin position="313"/>
        <end position="328"/>
    </location>
</feature>
<sequence length="389" mass="44344">MLEVGHILDEKYEVIKIIGSGGMGTVYLCKNIRLDNFWAIKETEKCDELNIDILSECNILKNLNHPGIPRIIDIFYERNYFYLVEDYVEGKTLFEYIKDNQDIKLETVKIIILEISEIIDYLHSLNPPIIYRDLKPSNIIINPTGKVFLVDFGISKIYKVDSDSDTICMGSSGYAAPEQHGLAQSCRQTDIYGMGMVMYFMLTGKVPFSGAEPLFDENYDKCIDKDVIRIIKKCVQPEIKDRYSSVCDLKKEIIELSNHEEYEKTVLLNSSKGKIKKVKKRFKIKKIFLIIPFLLILLFASMYLLRESGAGNNGDNGINKSSVENAVQSVPEETKETNDQVQNDNSGDTTNDNKLQNQTTDNIVNKQTPDSQQTNYNQHKGKGNGKKKK</sequence>
<dbReference type="InterPro" id="IPR008271">
    <property type="entry name" value="Ser/Thr_kinase_AS"/>
</dbReference>
<dbReference type="GO" id="GO:0004672">
    <property type="term" value="F:protein kinase activity"/>
    <property type="evidence" value="ECO:0007669"/>
    <property type="project" value="InterPro"/>
</dbReference>
<dbReference type="InterPro" id="IPR000719">
    <property type="entry name" value="Prot_kinase_dom"/>
</dbReference>
<dbReference type="GO" id="GO:0005524">
    <property type="term" value="F:ATP binding"/>
    <property type="evidence" value="ECO:0007669"/>
    <property type="project" value="UniProtKB-UniRule"/>
</dbReference>
<dbReference type="Gene3D" id="1.10.510.10">
    <property type="entry name" value="Transferase(Phosphotransferase) domain 1"/>
    <property type="match status" value="1"/>
</dbReference>
<evidence type="ECO:0000256" key="5">
    <source>
        <dbReference type="SAM" id="Phobius"/>
    </source>
</evidence>
<name>A0A6V8SFE7_9CLOT</name>
<evidence type="ECO:0000256" key="4">
    <source>
        <dbReference type="SAM" id="MobiDB-lite"/>
    </source>
</evidence>
<dbReference type="SMART" id="SM00220">
    <property type="entry name" value="S_TKc"/>
    <property type="match status" value="1"/>
</dbReference>
<dbReference type="Pfam" id="PF00069">
    <property type="entry name" value="Pkinase"/>
    <property type="match status" value="1"/>
</dbReference>
<evidence type="ECO:0000256" key="3">
    <source>
        <dbReference type="PROSITE-ProRule" id="PRU10141"/>
    </source>
</evidence>
<dbReference type="PANTHER" id="PTHR44167">
    <property type="entry name" value="OVARIAN-SPECIFIC SERINE/THREONINE-PROTEIN KINASE LOK-RELATED"/>
    <property type="match status" value="1"/>
</dbReference>
<dbReference type="InterPro" id="IPR017441">
    <property type="entry name" value="Protein_kinase_ATP_BS"/>
</dbReference>
<dbReference type="PANTHER" id="PTHR44167:SF24">
    <property type="entry name" value="SERINE_THREONINE-PROTEIN KINASE CHK2"/>
    <property type="match status" value="1"/>
</dbReference>
<gene>
    <name evidence="7" type="ORF">bsdtw1_01872</name>
</gene>
<reference evidence="7 8" key="1">
    <citation type="submission" date="2020-07" db="EMBL/GenBank/DDBJ databases">
        <title>A new beta-1,3-glucan-decomposing anaerobic bacterium isolated from anoxic soil subjected to biological soil disinfestation.</title>
        <authorList>
            <person name="Ueki A."/>
            <person name="Tonouchi A."/>
        </authorList>
    </citation>
    <scope>NUCLEOTIDE SEQUENCE [LARGE SCALE GENOMIC DNA]</scope>
    <source>
        <strain evidence="7 8">TW1</strain>
    </source>
</reference>
<dbReference type="RefSeq" id="WP_183277253.1">
    <property type="nucleotide sequence ID" value="NZ_BLZR01000001.1"/>
</dbReference>
<feature type="compositionally biased region" description="Polar residues" evidence="4">
    <location>
        <begin position="339"/>
        <end position="378"/>
    </location>
</feature>
<evidence type="ECO:0000256" key="1">
    <source>
        <dbReference type="ARBA" id="ARBA00022741"/>
    </source>
</evidence>
<comment type="caution">
    <text evidence="7">The sequence shown here is derived from an EMBL/GenBank/DDBJ whole genome shotgun (WGS) entry which is preliminary data.</text>
</comment>
<dbReference type="EMBL" id="BLZR01000001">
    <property type="protein sequence ID" value="GFP75780.1"/>
    <property type="molecule type" value="Genomic_DNA"/>
</dbReference>
<dbReference type="AlphaFoldDB" id="A0A6V8SFE7"/>
<keyword evidence="7" id="KW-0418">Kinase</keyword>
<dbReference type="PROSITE" id="PS00108">
    <property type="entry name" value="PROTEIN_KINASE_ST"/>
    <property type="match status" value="1"/>
</dbReference>
<dbReference type="PROSITE" id="PS50011">
    <property type="entry name" value="PROTEIN_KINASE_DOM"/>
    <property type="match status" value="1"/>
</dbReference>
<protein>
    <submittedName>
        <fullName evidence="7">Serine/threonine-protein kinase PknD</fullName>
    </submittedName>
</protein>
<evidence type="ECO:0000259" key="6">
    <source>
        <dbReference type="PROSITE" id="PS50011"/>
    </source>
</evidence>
<keyword evidence="5" id="KW-1133">Transmembrane helix</keyword>
<dbReference type="Proteomes" id="UP000580568">
    <property type="component" value="Unassembled WGS sequence"/>
</dbReference>
<evidence type="ECO:0000256" key="2">
    <source>
        <dbReference type="ARBA" id="ARBA00022840"/>
    </source>
</evidence>
<feature type="compositionally biased region" description="Basic residues" evidence="4">
    <location>
        <begin position="379"/>
        <end position="389"/>
    </location>
</feature>
<keyword evidence="5" id="KW-0812">Transmembrane</keyword>
<feature type="domain" description="Protein kinase" evidence="6">
    <location>
        <begin position="12"/>
        <end position="262"/>
    </location>
</feature>
<keyword evidence="5" id="KW-0472">Membrane</keyword>
<organism evidence="7 8">
    <name type="scientific">Clostridium fungisolvens</name>
    <dbReference type="NCBI Taxonomy" id="1604897"/>
    <lineage>
        <taxon>Bacteria</taxon>
        <taxon>Bacillati</taxon>
        <taxon>Bacillota</taxon>
        <taxon>Clostridia</taxon>
        <taxon>Eubacteriales</taxon>
        <taxon>Clostridiaceae</taxon>
        <taxon>Clostridium</taxon>
    </lineage>
</organism>
<evidence type="ECO:0000313" key="7">
    <source>
        <dbReference type="EMBL" id="GFP75780.1"/>
    </source>
</evidence>
<feature type="binding site" evidence="3">
    <location>
        <position position="41"/>
    </location>
    <ligand>
        <name>ATP</name>
        <dbReference type="ChEBI" id="CHEBI:30616"/>
    </ligand>
</feature>
<dbReference type="CDD" id="cd14014">
    <property type="entry name" value="STKc_PknB_like"/>
    <property type="match status" value="1"/>
</dbReference>
<keyword evidence="1 3" id="KW-0547">Nucleotide-binding</keyword>
<feature type="region of interest" description="Disordered" evidence="4">
    <location>
        <begin position="311"/>
        <end position="389"/>
    </location>
</feature>
<evidence type="ECO:0000313" key="8">
    <source>
        <dbReference type="Proteomes" id="UP000580568"/>
    </source>
</evidence>
<keyword evidence="8" id="KW-1185">Reference proteome</keyword>
<keyword evidence="2 3" id="KW-0067">ATP-binding</keyword>
<dbReference type="PROSITE" id="PS00107">
    <property type="entry name" value="PROTEIN_KINASE_ATP"/>
    <property type="match status" value="1"/>
</dbReference>
<proteinExistence type="predicted"/>
<feature type="transmembrane region" description="Helical" evidence="5">
    <location>
        <begin position="287"/>
        <end position="305"/>
    </location>
</feature>
<dbReference type="SUPFAM" id="SSF56112">
    <property type="entry name" value="Protein kinase-like (PK-like)"/>
    <property type="match status" value="1"/>
</dbReference>